<reference evidence="3 4" key="1">
    <citation type="journal article" date="2014" name="Genome Announc.">
        <title>Draft Genome Sequence of Kocuria palustris PEL.</title>
        <authorList>
            <person name="Sharma G."/>
            <person name="Khatri I."/>
            <person name="Subramanian S."/>
        </authorList>
    </citation>
    <scope>NUCLEOTIDE SEQUENCE [LARGE SCALE GENOMIC DNA]</scope>
    <source>
        <strain evidence="3 4">PEL</strain>
    </source>
</reference>
<dbReference type="PANTHER" id="PTHR46889:SF5">
    <property type="entry name" value="INTEGRASE PROTEIN"/>
    <property type="match status" value="1"/>
</dbReference>
<evidence type="ECO:0000259" key="2">
    <source>
        <dbReference type="PROSITE" id="PS50994"/>
    </source>
</evidence>
<dbReference type="PANTHER" id="PTHR46889">
    <property type="entry name" value="TRANSPOSASE INSF FOR INSERTION SEQUENCE IS3B-RELATED"/>
    <property type="match status" value="1"/>
</dbReference>
<protein>
    <submittedName>
        <fullName evidence="3">Mobile element protein</fullName>
    </submittedName>
</protein>
<dbReference type="InterPro" id="IPR050900">
    <property type="entry name" value="Transposase_IS3/IS150/IS904"/>
</dbReference>
<comment type="caution">
    <text evidence="3">The sequence shown here is derived from an EMBL/GenBank/DDBJ whole genome shotgun (WGS) entry which is preliminary data.</text>
</comment>
<dbReference type="InterPro" id="IPR012337">
    <property type="entry name" value="RNaseH-like_sf"/>
</dbReference>
<dbReference type="NCBIfam" id="NF033516">
    <property type="entry name" value="transpos_IS3"/>
    <property type="match status" value="1"/>
</dbReference>
<dbReference type="Gene3D" id="3.30.420.10">
    <property type="entry name" value="Ribonuclease H-like superfamily/Ribonuclease H"/>
    <property type="match status" value="1"/>
</dbReference>
<dbReference type="PROSITE" id="PS50994">
    <property type="entry name" value="INTEGRASE"/>
    <property type="match status" value="1"/>
</dbReference>
<dbReference type="Pfam" id="PF13333">
    <property type="entry name" value="rve_2"/>
    <property type="match status" value="1"/>
</dbReference>
<dbReference type="AlphaFoldDB" id="M2YEC4"/>
<evidence type="ECO:0000256" key="1">
    <source>
        <dbReference type="ARBA" id="ARBA00002286"/>
    </source>
</evidence>
<dbReference type="SUPFAM" id="SSF53098">
    <property type="entry name" value="Ribonuclease H-like"/>
    <property type="match status" value="1"/>
</dbReference>
<dbReference type="InterPro" id="IPR048020">
    <property type="entry name" value="Transpos_IS3"/>
</dbReference>
<dbReference type="GO" id="GO:0015074">
    <property type="term" value="P:DNA integration"/>
    <property type="evidence" value="ECO:0007669"/>
    <property type="project" value="InterPro"/>
</dbReference>
<dbReference type="Proteomes" id="UP000009877">
    <property type="component" value="Unassembled WGS sequence"/>
</dbReference>
<proteinExistence type="predicted"/>
<dbReference type="InterPro" id="IPR001584">
    <property type="entry name" value="Integrase_cat-core"/>
</dbReference>
<sequence length="303" mass="34415">MIAYIDMYRDQFGVELICRTLGATAGGFLTSRGYRAAKTRRASDRQLRDAELIPVIQRIHADNYGVYGVRKIWHAMRREGWDIGRDQVARLMRQVGLEGVIRGRKPRTTTPARVPDDRPDLVERHFRADRPNRLWVADITYVRTTAGFCYTAFVTDVFDRKIVGWATRATMRTEDLPLEALEHALVTAKDHAWDGLIHHSDRGSQYVSIRYSERLAEAGITGSVGTVGDSYDNALAEAVNGLYKAELIHARPAWPSVTEVEFQTMNWVDWWNNTRLHEALGYATPSEVEAAYYQSQRAALALT</sequence>
<keyword evidence="4" id="KW-1185">Reference proteome</keyword>
<evidence type="ECO:0000313" key="3">
    <source>
        <dbReference type="EMBL" id="EME36934.1"/>
    </source>
</evidence>
<dbReference type="InterPro" id="IPR036397">
    <property type="entry name" value="RNaseH_sf"/>
</dbReference>
<dbReference type="EMBL" id="ANHZ02000007">
    <property type="protein sequence ID" value="EME36934.1"/>
    <property type="molecule type" value="Genomic_DNA"/>
</dbReference>
<feature type="domain" description="Integrase catalytic" evidence="2">
    <location>
        <begin position="127"/>
        <end position="293"/>
    </location>
</feature>
<dbReference type="Pfam" id="PF00665">
    <property type="entry name" value="rve"/>
    <property type="match status" value="1"/>
</dbReference>
<accession>M2YEC4</accession>
<evidence type="ECO:0000313" key="4">
    <source>
        <dbReference type="Proteomes" id="UP000009877"/>
    </source>
</evidence>
<dbReference type="InterPro" id="IPR025948">
    <property type="entry name" value="HTH-like_dom"/>
</dbReference>
<name>M2YEC4_9MICC</name>
<comment type="function">
    <text evidence="1">Involved in the transposition of the insertion sequence.</text>
</comment>
<dbReference type="GO" id="GO:0003676">
    <property type="term" value="F:nucleic acid binding"/>
    <property type="evidence" value="ECO:0007669"/>
    <property type="project" value="InterPro"/>
</dbReference>
<gene>
    <name evidence="3" type="ORF">C884_02294</name>
</gene>
<organism evidence="3 4">
    <name type="scientific">Kocuria palustris PEL</name>
    <dbReference type="NCBI Taxonomy" id="1236550"/>
    <lineage>
        <taxon>Bacteria</taxon>
        <taxon>Bacillati</taxon>
        <taxon>Actinomycetota</taxon>
        <taxon>Actinomycetes</taxon>
        <taxon>Micrococcales</taxon>
        <taxon>Micrococcaceae</taxon>
        <taxon>Kocuria</taxon>
    </lineage>
</organism>
<dbReference type="Pfam" id="PF13276">
    <property type="entry name" value="HTH_21"/>
    <property type="match status" value="1"/>
</dbReference>